<dbReference type="EMBL" id="CACRXK020001500">
    <property type="protein sequence ID" value="CAB3989513.1"/>
    <property type="molecule type" value="Genomic_DNA"/>
</dbReference>
<evidence type="ECO:0000313" key="1">
    <source>
        <dbReference type="EMBL" id="CAB3989513.1"/>
    </source>
</evidence>
<dbReference type="PANTHER" id="PTHR46670:SF3">
    <property type="entry name" value="ENDONUCLEASE_EXONUCLEASE_PHOSPHATASE DOMAIN-CONTAINING PROTEIN"/>
    <property type="match status" value="1"/>
</dbReference>
<comment type="caution">
    <text evidence="1">The sequence shown here is derived from an EMBL/GenBank/DDBJ whole genome shotgun (WGS) entry which is preliminary data.</text>
</comment>
<dbReference type="PANTHER" id="PTHR46670">
    <property type="entry name" value="ENDO/EXONUCLEASE/PHOSPHATASE DOMAIN-CONTAINING PROTEIN"/>
    <property type="match status" value="1"/>
</dbReference>
<reference evidence="1" key="1">
    <citation type="submission" date="2020-04" db="EMBL/GenBank/DDBJ databases">
        <authorList>
            <person name="Alioto T."/>
            <person name="Alioto T."/>
            <person name="Gomez Garrido J."/>
        </authorList>
    </citation>
    <scope>NUCLEOTIDE SEQUENCE</scope>
    <source>
        <strain evidence="1">A484AB</strain>
    </source>
</reference>
<sequence length="218" mass="25225">MPMNAMLTSLLLQKLGLRKLMMLLCQSPPDDIDELVACYNVTLKSVLDKHAPFKNKGIIERTCVPWFNEEIKEVKRKCRKAERTWRDTSGNQKKLFTATMKLINESKTRDLPPVPDNAVCASSIAKFYRKIANIREQLDSRILLQDILLDHMSTELGIEGVVLKWFGSYLKVRYLSFNPSKEHGDMQAAKSMELCVNDIMNWMSKDKRLMNDDKMESY</sequence>
<accession>A0A6S7GED5</accession>
<protein>
    <submittedName>
        <fullName evidence="1">Uncharacterized protein</fullName>
    </submittedName>
</protein>
<keyword evidence="2" id="KW-1185">Reference proteome</keyword>
<name>A0A6S7GED5_PARCT</name>
<dbReference type="OrthoDB" id="419189at2759"/>
<dbReference type="AlphaFoldDB" id="A0A6S7GED5"/>
<dbReference type="Proteomes" id="UP001152795">
    <property type="component" value="Unassembled WGS sequence"/>
</dbReference>
<gene>
    <name evidence="1" type="ORF">PACLA_8A083253</name>
</gene>
<proteinExistence type="predicted"/>
<evidence type="ECO:0000313" key="2">
    <source>
        <dbReference type="Proteomes" id="UP001152795"/>
    </source>
</evidence>
<organism evidence="1 2">
    <name type="scientific">Paramuricea clavata</name>
    <name type="common">Red gorgonian</name>
    <name type="synonym">Violescent sea-whip</name>
    <dbReference type="NCBI Taxonomy" id="317549"/>
    <lineage>
        <taxon>Eukaryota</taxon>
        <taxon>Metazoa</taxon>
        <taxon>Cnidaria</taxon>
        <taxon>Anthozoa</taxon>
        <taxon>Octocorallia</taxon>
        <taxon>Malacalcyonacea</taxon>
        <taxon>Plexauridae</taxon>
        <taxon>Paramuricea</taxon>
    </lineage>
</organism>